<feature type="region of interest" description="Disordered" evidence="1">
    <location>
        <begin position="31"/>
        <end position="60"/>
    </location>
</feature>
<reference evidence="2" key="1">
    <citation type="submission" date="2023-08" db="EMBL/GenBank/DDBJ databases">
        <authorList>
            <person name="Alioto T."/>
            <person name="Alioto T."/>
            <person name="Gomez Garrido J."/>
        </authorList>
    </citation>
    <scope>NUCLEOTIDE SEQUENCE</scope>
</reference>
<name>A0AA36EX89_OCTVU</name>
<gene>
    <name evidence="2" type="ORF">OCTVUL_1B025752</name>
</gene>
<feature type="compositionally biased region" description="Basic and acidic residues" evidence="1">
    <location>
        <begin position="33"/>
        <end position="43"/>
    </location>
</feature>
<dbReference type="AlphaFoldDB" id="A0AA36EX89"/>
<evidence type="ECO:0000313" key="3">
    <source>
        <dbReference type="Proteomes" id="UP001162480"/>
    </source>
</evidence>
<evidence type="ECO:0000313" key="2">
    <source>
        <dbReference type="EMBL" id="CAI9715343.1"/>
    </source>
</evidence>
<dbReference type="EMBL" id="OX597814">
    <property type="protein sequence ID" value="CAI9715343.1"/>
    <property type="molecule type" value="Genomic_DNA"/>
</dbReference>
<dbReference type="Proteomes" id="UP001162480">
    <property type="component" value="Chromosome 1"/>
</dbReference>
<proteinExistence type="predicted"/>
<organism evidence="2 3">
    <name type="scientific">Octopus vulgaris</name>
    <name type="common">Common octopus</name>
    <dbReference type="NCBI Taxonomy" id="6645"/>
    <lineage>
        <taxon>Eukaryota</taxon>
        <taxon>Metazoa</taxon>
        <taxon>Spiralia</taxon>
        <taxon>Lophotrochozoa</taxon>
        <taxon>Mollusca</taxon>
        <taxon>Cephalopoda</taxon>
        <taxon>Coleoidea</taxon>
        <taxon>Octopodiformes</taxon>
        <taxon>Octopoda</taxon>
        <taxon>Incirrata</taxon>
        <taxon>Octopodidae</taxon>
        <taxon>Octopus</taxon>
    </lineage>
</organism>
<evidence type="ECO:0000256" key="1">
    <source>
        <dbReference type="SAM" id="MobiDB-lite"/>
    </source>
</evidence>
<sequence>MLGFIRFIRIENKSVNLLFIAPINIKRQTYNRNEGKRETNRQAEEEEEEEEDEEEEEEENVNVCVVVNPALHCHSDFLEDLIMSSAITYVIQCLGTAA</sequence>
<feature type="compositionally biased region" description="Acidic residues" evidence="1">
    <location>
        <begin position="44"/>
        <end position="60"/>
    </location>
</feature>
<protein>
    <submittedName>
        <fullName evidence="2">Uncharacterized protein</fullName>
    </submittedName>
</protein>
<keyword evidence="3" id="KW-1185">Reference proteome</keyword>
<accession>A0AA36EX89</accession>